<comment type="similarity">
    <text evidence="1">Belongs to the TBP family.</text>
</comment>
<dbReference type="GO" id="GO:0003677">
    <property type="term" value="F:DNA binding"/>
    <property type="evidence" value="ECO:0007669"/>
    <property type="project" value="UniProtKB-KW"/>
</dbReference>
<evidence type="ECO:0000313" key="5">
    <source>
        <dbReference type="Proteomes" id="UP000186922"/>
    </source>
</evidence>
<evidence type="ECO:0000256" key="1">
    <source>
        <dbReference type="ARBA" id="ARBA00005560"/>
    </source>
</evidence>
<dbReference type="SUPFAM" id="SSF55945">
    <property type="entry name" value="TATA-box binding protein-like"/>
    <property type="match status" value="2"/>
</dbReference>
<dbReference type="Gene3D" id="3.30.310.10">
    <property type="entry name" value="TATA-Binding Protein"/>
    <property type="match status" value="2"/>
</dbReference>
<sequence>MAIIKNIVATANWNCKINLEKLETMLNMAYYNPKSFSGLIIRRLVPFKTHCKVFCNGKVVVNGATSEKSAKALTESYCQTMQKAGYGDARVTDFRIVNIIATFDFGRKIRLYDVYYIVRKVALGNGNYVCLVKSVSFEPEMFPAVSTKLDNVTCVLFHTGKCNILGAKAESDVDLAELDFHDISEQ</sequence>
<dbReference type="EMBL" id="BDGG01000001">
    <property type="protein sequence ID" value="GAU87531.1"/>
    <property type="molecule type" value="Genomic_DNA"/>
</dbReference>
<keyword evidence="2" id="KW-0238">DNA-binding</keyword>
<evidence type="ECO:0000256" key="3">
    <source>
        <dbReference type="ARBA" id="ARBA00023163"/>
    </source>
</evidence>
<name>A0A1D1UDG6_RAMVA</name>
<accession>A0A1D1UDG6</accession>
<dbReference type="STRING" id="947166.A0A1D1UDG6"/>
<organism evidence="4 5">
    <name type="scientific">Ramazzottius varieornatus</name>
    <name type="common">Water bear</name>
    <name type="synonym">Tardigrade</name>
    <dbReference type="NCBI Taxonomy" id="947166"/>
    <lineage>
        <taxon>Eukaryota</taxon>
        <taxon>Metazoa</taxon>
        <taxon>Ecdysozoa</taxon>
        <taxon>Tardigrada</taxon>
        <taxon>Eutardigrada</taxon>
        <taxon>Parachela</taxon>
        <taxon>Hypsibioidea</taxon>
        <taxon>Ramazzottiidae</taxon>
        <taxon>Ramazzottius</taxon>
    </lineage>
</organism>
<gene>
    <name evidence="4" type="primary">RvY_00361-1</name>
    <name evidence="4" type="synonym">RvY_00361.1</name>
    <name evidence="4" type="ORF">RvY_00361</name>
</gene>
<evidence type="ECO:0000256" key="2">
    <source>
        <dbReference type="ARBA" id="ARBA00023125"/>
    </source>
</evidence>
<dbReference type="InterPro" id="IPR012295">
    <property type="entry name" value="TBP_dom_sf"/>
</dbReference>
<evidence type="ECO:0000313" key="4">
    <source>
        <dbReference type="EMBL" id="GAU87531.1"/>
    </source>
</evidence>
<dbReference type="OrthoDB" id="2127950at2759"/>
<dbReference type="PRINTS" id="PR00686">
    <property type="entry name" value="TIFACTORIID"/>
</dbReference>
<evidence type="ECO:0008006" key="6">
    <source>
        <dbReference type="Google" id="ProtNLM"/>
    </source>
</evidence>
<keyword evidence="5" id="KW-1185">Reference proteome</keyword>
<reference evidence="4 5" key="1">
    <citation type="journal article" date="2016" name="Nat. Commun.">
        <title>Extremotolerant tardigrade genome and improved radiotolerance of human cultured cells by tardigrade-unique protein.</title>
        <authorList>
            <person name="Hashimoto T."/>
            <person name="Horikawa D.D."/>
            <person name="Saito Y."/>
            <person name="Kuwahara H."/>
            <person name="Kozuka-Hata H."/>
            <person name="Shin-I T."/>
            <person name="Minakuchi Y."/>
            <person name="Ohishi K."/>
            <person name="Motoyama A."/>
            <person name="Aizu T."/>
            <person name="Enomoto A."/>
            <person name="Kondo K."/>
            <person name="Tanaka S."/>
            <person name="Hara Y."/>
            <person name="Koshikawa S."/>
            <person name="Sagara H."/>
            <person name="Miura T."/>
            <person name="Yokobori S."/>
            <person name="Miyagawa K."/>
            <person name="Suzuki Y."/>
            <person name="Kubo T."/>
            <person name="Oyama M."/>
            <person name="Kohara Y."/>
            <person name="Fujiyama A."/>
            <person name="Arakawa K."/>
            <person name="Katayama T."/>
            <person name="Toyoda A."/>
            <person name="Kunieda T."/>
        </authorList>
    </citation>
    <scope>NUCLEOTIDE SEQUENCE [LARGE SCALE GENOMIC DNA]</scope>
    <source>
        <strain evidence="4 5">YOKOZUNA-1</strain>
    </source>
</reference>
<dbReference type="GO" id="GO:0006352">
    <property type="term" value="P:DNA-templated transcription initiation"/>
    <property type="evidence" value="ECO:0007669"/>
    <property type="project" value="InterPro"/>
</dbReference>
<dbReference type="PANTHER" id="PTHR10126">
    <property type="entry name" value="TATA-BOX BINDING PROTEIN"/>
    <property type="match status" value="1"/>
</dbReference>
<dbReference type="Pfam" id="PF00352">
    <property type="entry name" value="TBP"/>
    <property type="match status" value="2"/>
</dbReference>
<proteinExistence type="inferred from homology"/>
<keyword evidence="3" id="KW-0804">Transcription</keyword>
<comment type="caution">
    <text evidence="4">The sequence shown here is derived from an EMBL/GenBank/DDBJ whole genome shotgun (WGS) entry which is preliminary data.</text>
</comment>
<protein>
    <recommendedName>
        <fullName evidence="6">TATA box-binding protein-like 1</fullName>
    </recommendedName>
</protein>
<dbReference type="AlphaFoldDB" id="A0A1D1UDG6"/>
<dbReference type="Proteomes" id="UP000186922">
    <property type="component" value="Unassembled WGS sequence"/>
</dbReference>
<dbReference type="InterPro" id="IPR000814">
    <property type="entry name" value="TBP"/>
</dbReference>